<dbReference type="Gene3D" id="3.60.15.10">
    <property type="entry name" value="Ribonuclease Z/Hydroxyacylglutathione hydrolase-like"/>
    <property type="match status" value="1"/>
</dbReference>
<dbReference type="Proteomes" id="UP000608579">
    <property type="component" value="Unassembled WGS sequence"/>
</dbReference>
<protein>
    <submittedName>
        <fullName evidence="6">MBL fold metallo-hydrolase</fullName>
    </submittedName>
</protein>
<feature type="domain" description="Metallo-beta-lactamase" evidence="5">
    <location>
        <begin position="14"/>
        <end position="192"/>
    </location>
</feature>
<dbReference type="Pfam" id="PF00753">
    <property type="entry name" value="Lactamase_B"/>
    <property type="match status" value="1"/>
</dbReference>
<dbReference type="GO" id="GO:0046872">
    <property type="term" value="F:metal ion binding"/>
    <property type="evidence" value="ECO:0007669"/>
    <property type="project" value="UniProtKB-KW"/>
</dbReference>
<proteinExistence type="predicted"/>
<keyword evidence="2" id="KW-0479">Metal-binding</keyword>
<dbReference type="SMART" id="SM00849">
    <property type="entry name" value="Lactamase_B"/>
    <property type="match status" value="1"/>
</dbReference>
<evidence type="ECO:0000256" key="1">
    <source>
        <dbReference type="ARBA" id="ARBA00001947"/>
    </source>
</evidence>
<dbReference type="InterPro" id="IPR051453">
    <property type="entry name" value="MBL_Glyoxalase_II"/>
</dbReference>
<gene>
    <name evidence="6" type="ORF">EYH45_00115</name>
</gene>
<dbReference type="InterPro" id="IPR001279">
    <property type="entry name" value="Metallo-B-lactamas"/>
</dbReference>
<dbReference type="InterPro" id="IPR036866">
    <property type="entry name" value="RibonucZ/Hydroxyglut_hydro"/>
</dbReference>
<dbReference type="SUPFAM" id="SSF56281">
    <property type="entry name" value="Metallo-hydrolase/oxidoreductase"/>
    <property type="match status" value="1"/>
</dbReference>
<evidence type="ECO:0000256" key="3">
    <source>
        <dbReference type="ARBA" id="ARBA00022801"/>
    </source>
</evidence>
<comment type="cofactor">
    <cofactor evidence="1">
        <name>Zn(2+)</name>
        <dbReference type="ChEBI" id="CHEBI:29105"/>
    </cofactor>
</comment>
<reference evidence="6" key="1">
    <citation type="journal article" date="2020" name="ISME J.">
        <title>Gammaproteobacteria mediating utilization of methyl-, sulfur- and petroleum organic compounds in deep ocean hydrothermal plumes.</title>
        <authorList>
            <person name="Zhou Z."/>
            <person name="Liu Y."/>
            <person name="Pan J."/>
            <person name="Cron B.R."/>
            <person name="Toner B.M."/>
            <person name="Anantharaman K."/>
            <person name="Breier J.A."/>
            <person name="Dick G.J."/>
            <person name="Li M."/>
        </authorList>
    </citation>
    <scope>NUCLEOTIDE SEQUENCE</scope>
    <source>
        <strain evidence="6">SZUA-1515</strain>
    </source>
</reference>
<dbReference type="CDD" id="cd06262">
    <property type="entry name" value="metallo-hydrolase-like_MBL-fold"/>
    <property type="match status" value="1"/>
</dbReference>
<organism evidence="6 7">
    <name type="scientific">Caldiarchaeum subterraneum</name>
    <dbReference type="NCBI Taxonomy" id="311458"/>
    <lineage>
        <taxon>Archaea</taxon>
        <taxon>Nitrososphaerota</taxon>
        <taxon>Candidatus Caldarchaeales</taxon>
        <taxon>Candidatus Caldarchaeaceae</taxon>
        <taxon>Candidatus Caldarchaeum</taxon>
    </lineage>
</organism>
<name>A0A833E9A4_CALS0</name>
<dbReference type="AlphaFoldDB" id="A0A833E9A4"/>
<sequence>MALKYVTNAVGMLLSNSYILYEESSKEAIIIDAGDDAWRILESIHERRLKVKGIYVTHCHFDHVLAVNDLRESLGCEFYIHPSDLEILTSLREHTRMFLGIEVPDPPKADGYVNEGDFIEVGGYRVSVLHTPGHSPGSVCYHVENILFSGDTLFRASIGRTDGPGGDPRKIVESIHKKLFTLPEDTHVLPGHGPATSIGYEKEHNPFVGRNGIMSRT</sequence>
<dbReference type="PANTHER" id="PTHR46233:SF3">
    <property type="entry name" value="HYDROXYACYLGLUTATHIONE HYDROLASE GLOC"/>
    <property type="match status" value="1"/>
</dbReference>
<evidence type="ECO:0000313" key="6">
    <source>
        <dbReference type="EMBL" id="HIQ28949.1"/>
    </source>
</evidence>
<accession>A0A833E9A4</accession>
<comment type="caution">
    <text evidence="6">The sequence shown here is derived from an EMBL/GenBank/DDBJ whole genome shotgun (WGS) entry which is preliminary data.</text>
</comment>
<evidence type="ECO:0000256" key="4">
    <source>
        <dbReference type="ARBA" id="ARBA00022833"/>
    </source>
</evidence>
<evidence type="ECO:0000313" key="7">
    <source>
        <dbReference type="Proteomes" id="UP000608579"/>
    </source>
</evidence>
<evidence type="ECO:0000259" key="5">
    <source>
        <dbReference type="SMART" id="SM00849"/>
    </source>
</evidence>
<evidence type="ECO:0000256" key="2">
    <source>
        <dbReference type="ARBA" id="ARBA00022723"/>
    </source>
</evidence>
<dbReference type="PANTHER" id="PTHR46233">
    <property type="entry name" value="HYDROXYACYLGLUTATHIONE HYDROLASE GLOC"/>
    <property type="match status" value="1"/>
</dbReference>
<dbReference type="EMBL" id="DQVM01000002">
    <property type="protein sequence ID" value="HIQ28949.1"/>
    <property type="molecule type" value="Genomic_DNA"/>
</dbReference>
<dbReference type="GO" id="GO:0016787">
    <property type="term" value="F:hydrolase activity"/>
    <property type="evidence" value="ECO:0007669"/>
    <property type="project" value="UniProtKB-KW"/>
</dbReference>
<keyword evidence="3 6" id="KW-0378">Hydrolase</keyword>
<keyword evidence="4" id="KW-0862">Zinc</keyword>